<dbReference type="STRING" id="573370.DMR_30010"/>
<dbReference type="KEGG" id="dma:DMR_30010"/>
<dbReference type="Proteomes" id="UP000009071">
    <property type="component" value="Chromosome"/>
</dbReference>
<dbReference type="HOGENOM" id="CLU_1228301_0_0_7"/>
<gene>
    <name evidence="1" type="ordered locus">DMR_30010</name>
</gene>
<dbReference type="AlphaFoldDB" id="C4XHX4"/>
<keyword evidence="2" id="KW-1185">Reference proteome</keyword>
<evidence type="ECO:0000313" key="1">
    <source>
        <dbReference type="EMBL" id="BAH76492.1"/>
    </source>
</evidence>
<reference evidence="1 2" key="1">
    <citation type="journal article" date="2009" name="Genome Res.">
        <title>Whole genome sequence of Desulfovibrio magneticus strain RS-1 revealed common gene clusters in magnetotactic bacteria.</title>
        <authorList>
            <person name="Nakazawa H."/>
            <person name="Arakaki A."/>
            <person name="Narita-Yamada S."/>
            <person name="Yashiro I."/>
            <person name="Jinno K."/>
            <person name="Aoki N."/>
            <person name="Tsuruyama A."/>
            <person name="Okamura Y."/>
            <person name="Tanikawa S."/>
            <person name="Fujita N."/>
            <person name="Takeyama H."/>
            <person name="Matsunaga T."/>
        </authorList>
    </citation>
    <scope>NUCLEOTIDE SEQUENCE [LARGE SCALE GENOMIC DNA]</scope>
    <source>
        <strain evidence="2">ATCC 700980 / DSM 13731 / RS-1</strain>
    </source>
</reference>
<sequence length="225" mass="24962">MECSDWNFLEGKTVASSLQVVEYVNDVLLSKISNMSMLCFVVGSEDLNRMVMNQHALTSDGALFMISVFGFKDMMVSALDCSGLFGESFAGLTFYNDTDNDAVSRILDTIAHAFLRRSLICVDVADLKSVMGGKLSVGVRFESGFKNAVASLDAFVLRHENLIRQTTGLFVFLVLDKKVELGVDFIDSIVERLRAFVNPSAAMFFSVDYMREQVDEFSCVMVVNV</sequence>
<proteinExistence type="predicted"/>
<organism evidence="1 2">
    <name type="scientific">Solidesulfovibrio magneticus (strain ATCC 700980 / DSM 13731 / RS-1)</name>
    <name type="common">Desulfovibrio magneticus</name>
    <dbReference type="NCBI Taxonomy" id="573370"/>
    <lineage>
        <taxon>Bacteria</taxon>
        <taxon>Pseudomonadati</taxon>
        <taxon>Thermodesulfobacteriota</taxon>
        <taxon>Desulfovibrionia</taxon>
        <taxon>Desulfovibrionales</taxon>
        <taxon>Desulfovibrionaceae</taxon>
        <taxon>Solidesulfovibrio</taxon>
    </lineage>
</organism>
<dbReference type="Gene3D" id="3.40.50.1440">
    <property type="entry name" value="Tubulin/FtsZ, GTPase domain"/>
    <property type="match status" value="1"/>
</dbReference>
<name>C4XHX4_SOLM1</name>
<dbReference type="EMBL" id="AP010904">
    <property type="protein sequence ID" value="BAH76492.1"/>
    <property type="molecule type" value="Genomic_DNA"/>
</dbReference>
<dbReference type="InterPro" id="IPR036525">
    <property type="entry name" value="Tubulin/FtsZ_GTPase_sf"/>
</dbReference>
<protein>
    <submittedName>
        <fullName evidence="1">Uncharacterized protein</fullName>
    </submittedName>
</protein>
<evidence type="ECO:0000313" key="2">
    <source>
        <dbReference type="Proteomes" id="UP000009071"/>
    </source>
</evidence>
<accession>C4XHX4</accession>